<name>A0AAE1ZLM4_SCHME</name>
<reference evidence="1" key="2">
    <citation type="journal article" date="2023" name="Infect Dis Poverty">
        <title>Chromosome-scale genome of the human blood fluke Schistosoma mekongi and its implications for public health.</title>
        <authorList>
            <person name="Zhou M."/>
            <person name="Xu L."/>
            <person name="Xu D."/>
            <person name="Chen W."/>
            <person name="Khan J."/>
            <person name="Hu Y."/>
            <person name="Huang H."/>
            <person name="Wei H."/>
            <person name="Zhang Y."/>
            <person name="Chusongsang P."/>
            <person name="Tanasarnprasert K."/>
            <person name="Hu X."/>
            <person name="Limpanont Y."/>
            <person name="Lv Z."/>
        </authorList>
    </citation>
    <scope>NUCLEOTIDE SEQUENCE</scope>
    <source>
        <strain evidence="1">LV_2022a</strain>
    </source>
</reference>
<evidence type="ECO:0008006" key="3">
    <source>
        <dbReference type="Google" id="ProtNLM"/>
    </source>
</evidence>
<organism evidence="1 2">
    <name type="scientific">Schistosoma mekongi</name>
    <name type="common">Parasitic worm</name>
    <dbReference type="NCBI Taxonomy" id="38744"/>
    <lineage>
        <taxon>Eukaryota</taxon>
        <taxon>Metazoa</taxon>
        <taxon>Spiralia</taxon>
        <taxon>Lophotrochozoa</taxon>
        <taxon>Platyhelminthes</taxon>
        <taxon>Trematoda</taxon>
        <taxon>Digenea</taxon>
        <taxon>Strigeidida</taxon>
        <taxon>Schistosomatoidea</taxon>
        <taxon>Schistosomatidae</taxon>
        <taxon>Schistosoma</taxon>
    </lineage>
</organism>
<sequence>MSVKLSYLFQANAILCRSENNDVSQASEPQNDNSFASGDLISNWTIWEQIKNDFSEVVHSVSELKDAVYRTASSVRDRITAAANTVKNMNPNEFLLPDTEMNKTDEQFNRTTNAGNSDDVLTALPPELPSFPNIKQDVTQLIDFLYTSLMSTGTYFGLITPTENQSKDKSRHQARLDVLRADPATYELETPVPPATSGIHSYRDWRSAYFDEDT</sequence>
<dbReference type="EMBL" id="JALJAT010000001">
    <property type="protein sequence ID" value="KAK4475684.1"/>
    <property type="molecule type" value="Genomic_DNA"/>
</dbReference>
<evidence type="ECO:0000313" key="2">
    <source>
        <dbReference type="Proteomes" id="UP001292079"/>
    </source>
</evidence>
<keyword evidence="2" id="KW-1185">Reference proteome</keyword>
<accession>A0AAE1ZLM4</accession>
<comment type="caution">
    <text evidence="1">The sequence shown here is derived from an EMBL/GenBank/DDBJ whole genome shotgun (WGS) entry which is preliminary data.</text>
</comment>
<dbReference type="Proteomes" id="UP001292079">
    <property type="component" value="Unassembled WGS sequence"/>
</dbReference>
<proteinExistence type="predicted"/>
<gene>
    <name evidence="1" type="ORF">MN116_000951</name>
</gene>
<protein>
    <recommendedName>
        <fullName evidence="3">BSD domain-containing protein</fullName>
    </recommendedName>
</protein>
<reference evidence="1" key="1">
    <citation type="submission" date="2022-04" db="EMBL/GenBank/DDBJ databases">
        <authorList>
            <person name="Xu L."/>
            <person name="Lv Z."/>
        </authorList>
    </citation>
    <scope>NUCLEOTIDE SEQUENCE</scope>
    <source>
        <strain evidence="1">LV_2022a</strain>
    </source>
</reference>
<dbReference type="AlphaFoldDB" id="A0AAE1ZLM4"/>
<evidence type="ECO:0000313" key="1">
    <source>
        <dbReference type="EMBL" id="KAK4475684.1"/>
    </source>
</evidence>